<evidence type="ECO:0000313" key="5">
    <source>
        <dbReference type="EMBL" id="KID65254.1"/>
    </source>
</evidence>
<feature type="region of interest" description="Disordered" evidence="3">
    <location>
        <begin position="82"/>
        <end position="114"/>
    </location>
</feature>
<evidence type="ECO:0000256" key="2">
    <source>
        <dbReference type="ARBA" id="ARBA00023242"/>
    </source>
</evidence>
<dbReference type="GO" id="GO:0000981">
    <property type="term" value="F:DNA-binding transcription factor activity, RNA polymerase II-specific"/>
    <property type="evidence" value="ECO:0007669"/>
    <property type="project" value="InterPro"/>
</dbReference>
<dbReference type="HOGENOM" id="CLU_021916_2_0_1"/>
<dbReference type="InterPro" id="IPR001138">
    <property type="entry name" value="Zn2Cys6_DnaBD"/>
</dbReference>
<evidence type="ECO:0000259" key="4">
    <source>
        <dbReference type="PROSITE" id="PS50048"/>
    </source>
</evidence>
<feature type="domain" description="Zn(2)-C6 fungal-type" evidence="4">
    <location>
        <begin position="114"/>
        <end position="142"/>
    </location>
</feature>
<dbReference type="SMART" id="SM00066">
    <property type="entry name" value="GAL4"/>
    <property type="match status" value="1"/>
</dbReference>
<dbReference type="CDD" id="cd00067">
    <property type="entry name" value="GAL4"/>
    <property type="match status" value="1"/>
</dbReference>
<dbReference type="PROSITE" id="PS50048">
    <property type="entry name" value="ZN2_CY6_FUNGAL_2"/>
    <property type="match status" value="1"/>
</dbReference>
<name>A0A0B4GAA3_METAF</name>
<dbReference type="Pfam" id="PF11951">
    <property type="entry name" value="Fungal_trans_2"/>
    <property type="match status" value="1"/>
</dbReference>
<dbReference type="Proteomes" id="UP000031186">
    <property type="component" value="Unassembled WGS sequence"/>
</dbReference>
<dbReference type="GO" id="GO:0000976">
    <property type="term" value="F:transcription cis-regulatory region binding"/>
    <property type="evidence" value="ECO:0007669"/>
    <property type="project" value="TreeGrafter"/>
</dbReference>
<keyword evidence="5" id="KW-0238">DNA-binding</keyword>
<comment type="subcellular location">
    <subcellularLocation>
        <location evidence="1">Nucleus</location>
    </subcellularLocation>
</comment>
<keyword evidence="6" id="KW-1185">Reference proteome</keyword>
<organism evidence="5 6">
    <name type="scientific">Metarhizium anisopliae (strain ARSEF 549)</name>
    <dbReference type="NCBI Taxonomy" id="3151832"/>
    <lineage>
        <taxon>Eukaryota</taxon>
        <taxon>Fungi</taxon>
        <taxon>Dikarya</taxon>
        <taxon>Ascomycota</taxon>
        <taxon>Pezizomycotina</taxon>
        <taxon>Sordariomycetes</taxon>
        <taxon>Hypocreomycetidae</taxon>
        <taxon>Hypocreales</taxon>
        <taxon>Clavicipitaceae</taxon>
        <taxon>Metarhizium</taxon>
    </lineage>
</organism>
<dbReference type="EMBL" id="AZNF01000007">
    <property type="protein sequence ID" value="KID65254.1"/>
    <property type="molecule type" value="Genomic_DNA"/>
</dbReference>
<dbReference type="Pfam" id="PF00172">
    <property type="entry name" value="Zn_clus"/>
    <property type="match status" value="1"/>
</dbReference>
<dbReference type="PANTHER" id="PTHR37534:SF51">
    <property type="entry name" value="ACRIFLAVINE SENSITIVITY CONTROL PROTEIN ACR-2"/>
    <property type="match status" value="1"/>
</dbReference>
<dbReference type="AlphaFoldDB" id="A0A0B4GAA3"/>
<gene>
    <name evidence="5" type="ORF">MAN_06265</name>
</gene>
<dbReference type="SUPFAM" id="SSF57701">
    <property type="entry name" value="Zn2/Cys6 DNA-binding domain"/>
    <property type="match status" value="1"/>
</dbReference>
<feature type="non-terminal residue" evidence="5">
    <location>
        <position position="1"/>
    </location>
</feature>
<dbReference type="PROSITE" id="PS00463">
    <property type="entry name" value="ZN2_CY6_FUNGAL_1"/>
    <property type="match status" value="1"/>
</dbReference>
<dbReference type="InterPro" id="IPR036864">
    <property type="entry name" value="Zn2-C6_fun-type_DNA-bd_sf"/>
</dbReference>
<feature type="compositionally biased region" description="Polar residues" evidence="3">
    <location>
        <begin position="92"/>
        <end position="109"/>
    </location>
</feature>
<evidence type="ECO:0000256" key="3">
    <source>
        <dbReference type="SAM" id="MobiDB-lite"/>
    </source>
</evidence>
<dbReference type="OrthoDB" id="5386330at2759"/>
<dbReference type="Gene3D" id="4.10.240.10">
    <property type="entry name" value="Zn(2)-C6 fungal-type DNA-binding domain"/>
    <property type="match status" value="1"/>
</dbReference>
<dbReference type="PANTHER" id="PTHR37534">
    <property type="entry name" value="TRANSCRIPTIONAL ACTIVATOR PROTEIN UGA3"/>
    <property type="match status" value="1"/>
</dbReference>
<dbReference type="VEuPathDB" id="FungiDB:MAN_06265"/>
<evidence type="ECO:0000313" key="6">
    <source>
        <dbReference type="Proteomes" id="UP000031186"/>
    </source>
</evidence>
<dbReference type="GO" id="GO:0045944">
    <property type="term" value="P:positive regulation of transcription by RNA polymerase II"/>
    <property type="evidence" value="ECO:0007669"/>
    <property type="project" value="TreeGrafter"/>
</dbReference>
<accession>A0A0B4GAA3</accession>
<reference evidence="5 6" key="1">
    <citation type="journal article" date="2014" name="Proc. Natl. Acad. Sci. U.S.A.">
        <title>Trajectory and genomic determinants of fungal-pathogen speciation and host adaptation.</title>
        <authorList>
            <person name="Hu X."/>
            <person name="Xiao G."/>
            <person name="Zheng P."/>
            <person name="Shang Y."/>
            <person name="Su Y."/>
            <person name="Zhang X."/>
            <person name="Liu X."/>
            <person name="Zhan S."/>
            <person name="St Leger R.J."/>
            <person name="Wang C."/>
        </authorList>
    </citation>
    <scope>NUCLEOTIDE SEQUENCE [LARGE SCALE GENOMIC DNA]</scope>
    <source>
        <strain evidence="5 6">ARSEF 549</strain>
    </source>
</reference>
<feature type="region of interest" description="Disordered" evidence="3">
    <location>
        <begin position="161"/>
        <end position="185"/>
    </location>
</feature>
<keyword evidence="2" id="KW-0539">Nucleus</keyword>
<feature type="compositionally biased region" description="Basic and acidic residues" evidence="3">
    <location>
        <begin position="164"/>
        <end position="173"/>
    </location>
</feature>
<dbReference type="InterPro" id="IPR021858">
    <property type="entry name" value="Fun_TF"/>
</dbReference>
<proteinExistence type="predicted"/>
<sequence>MTGLWAVQGFGWTPGKAFPGVSGRSPTPPLLRGLKCNPMSSPTGRQCQWFRETRQTDLSEVFIASAWNLPGKHNRELNKSYNTTMPAPPDQRTASWQVHTSSPAETSSGSRGGACHTCRRQRLRCDATKPSCNKCLARGVECLGYGPQAILWVQPKWPAQVGKSTDESTKEPESMAATGKKKGRPRLVLMPKNTRVSPAQSEPQARHESEWVFVNHADSPDGRRALVKKQAVSSELVPAGYHSNMLALSMLDYNMVLFDNEVNPHRVELEYWRYFPDVIIDMVISCCLTHQVIRCHATQDSFPQTSSNVRSQLVHVTKHRISSFQNPSVGVIFKHHLRTLRQLGEDLKDQELRYSDVVLAAIITLVRVEIQQSAFGAWPAHLDAARAIIAQRGGFQTFLPENNANIGEGLATFVFVDVLGAIFIPSNMLNSRDTLAQLEYVPFLDTICRDGANSDFPCANRLLECIIRINQIRFLGQGVEAQGSDLDAACSQIFHRIASFDAAAWAQSRLLELGSSSPPSWSPEIQDTCQNGAIAVPRATIQAMTEDLARAFQYAVMLYCVRTLYMDRGKSVPDSFASLVAAPLQLKQQLPLDVENLHQSALNGLLQALHRLWAMEKSSGPAWVGKFSFWPIWVAGMELDPRVGTSHEQAFICASLQRLCYYLGALGPLDAVSALQAVWAKTAVEAGAGQHETWDRRLMVPGLRYMFCF</sequence>
<evidence type="ECO:0000256" key="1">
    <source>
        <dbReference type="ARBA" id="ARBA00004123"/>
    </source>
</evidence>
<dbReference type="GO" id="GO:0005634">
    <property type="term" value="C:nucleus"/>
    <property type="evidence" value="ECO:0007669"/>
    <property type="project" value="UniProtKB-SubCell"/>
</dbReference>
<protein>
    <submittedName>
        <fullName evidence="5">Zn(2)-C6 fungal-type DNA-binding domain protein</fullName>
    </submittedName>
</protein>
<comment type="caution">
    <text evidence="5">The sequence shown here is derived from an EMBL/GenBank/DDBJ whole genome shotgun (WGS) entry which is preliminary data.</text>
</comment>
<dbReference type="GO" id="GO:0008270">
    <property type="term" value="F:zinc ion binding"/>
    <property type="evidence" value="ECO:0007669"/>
    <property type="project" value="InterPro"/>
</dbReference>